<feature type="transmembrane region" description="Helical" evidence="1">
    <location>
        <begin position="75"/>
        <end position="97"/>
    </location>
</feature>
<accession>A0ABT1ENP8</accession>
<keyword evidence="1" id="KW-0472">Membrane</keyword>
<keyword evidence="3" id="KW-1185">Reference proteome</keyword>
<name>A0ABT1ENP8_9FIRM</name>
<feature type="transmembrane region" description="Helical" evidence="1">
    <location>
        <begin position="12"/>
        <end position="35"/>
    </location>
</feature>
<sequence>MNEFKSTYLWGINFKANWGLYFLATTFFQGVFRYFSGDVSIPLLEILQGLILALIMAIGQAIILPEHKDLSTKSLWLRTLLWGSITVMAIVFIALIGNWFQGLPSFCLPLFCLLMFCGCFSIMIGRRFENDKDTLWLNKNLDNFKKTK</sequence>
<evidence type="ECO:0000313" key="3">
    <source>
        <dbReference type="Proteomes" id="UP001523565"/>
    </source>
</evidence>
<comment type="caution">
    <text evidence="2">The sequence shown here is derived from an EMBL/GenBank/DDBJ whole genome shotgun (WGS) entry which is preliminary data.</text>
</comment>
<gene>
    <name evidence="2" type="ORF">NK118_11695</name>
</gene>
<dbReference type="Proteomes" id="UP001523565">
    <property type="component" value="Unassembled WGS sequence"/>
</dbReference>
<feature type="transmembrane region" description="Helical" evidence="1">
    <location>
        <begin position="41"/>
        <end position="63"/>
    </location>
</feature>
<dbReference type="EMBL" id="JAMZFV010000019">
    <property type="protein sequence ID" value="MCP1110912.1"/>
    <property type="molecule type" value="Genomic_DNA"/>
</dbReference>
<keyword evidence="1" id="KW-1133">Transmembrane helix</keyword>
<organism evidence="2 3">
    <name type="scientific">Ohessyouella blattaphilus</name>
    <dbReference type="NCBI Taxonomy" id="2949333"/>
    <lineage>
        <taxon>Bacteria</taxon>
        <taxon>Bacillati</taxon>
        <taxon>Bacillota</taxon>
        <taxon>Clostridia</taxon>
        <taxon>Lachnospirales</taxon>
        <taxon>Lachnospiraceae</taxon>
        <taxon>Ohessyouella</taxon>
    </lineage>
</organism>
<evidence type="ECO:0000256" key="1">
    <source>
        <dbReference type="SAM" id="Phobius"/>
    </source>
</evidence>
<evidence type="ECO:0000313" key="2">
    <source>
        <dbReference type="EMBL" id="MCP1110912.1"/>
    </source>
</evidence>
<protein>
    <submittedName>
        <fullName evidence="2">Uncharacterized protein</fullName>
    </submittedName>
</protein>
<dbReference type="RefSeq" id="WP_262069792.1">
    <property type="nucleotide sequence ID" value="NZ_JAMXOC010000019.1"/>
</dbReference>
<keyword evidence="1" id="KW-0812">Transmembrane</keyword>
<proteinExistence type="predicted"/>
<feature type="transmembrane region" description="Helical" evidence="1">
    <location>
        <begin position="103"/>
        <end position="124"/>
    </location>
</feature>
<reference evidence="2 3" key="1">
    <citation type="journal article" date="2022" name="Genome Biol. Evol.">
        <title>Host diet, physiology and behaviors set the stage for Lachnospiraceae cladogenesis.</title>
        <authorList>
            <person name="Vera-Ponce De Leon A."/>
            <person name="Schneider M."/>
            <person name="Jahnes B.C."/>
            <person name="Sadowski V."/>
            <person name="Camuy-Velez L.A."/>
            <person name="Duan J."/>
            <person name="Sabree Z.L."/>
        </authorList>
    </citation>
    <scope>NUCLEOTIDE SEQUENCE [LARGE SCALE GENOMIC DNA]</scope>
    <source>
        <strain evidence="2 3">PAL227</strain>
    </source>
</reference>